<feature type="transmembrane region" description="Helical" evidence="2">
    <location>
        <begin position="1107"/>
        <end position="1129"/>
    </location>
</feature>
<dbReference type="SUPFAM" id="SSF57997">
    <property type="entry name" value="Tropomyosin"/>
    <property type="match status" value="1"/>
</dbReference>
<feature type="transmembrane region" description="Helical" evidence="2">
    <location>
        <begin position="1164"/>
        <end position="1187"/>
    </location>
</feature>
<feature type="region of interest" description="Disordered" evidence="1">
    <location>
        <begin position="1551"/>
        <end position="1643"/>
    </location>
</feature>
<dbReference type="InterPro" id="IPR016024">
    <property type="entry name" value="ARM-type_fold"/>
</dbReference>
<name>A0A8S5UJR1_9CAUD</name>
<feature type="compositionally biased region" description="Low complexity" evidence="1">
    <location>
        <begin position="1567"/>
        <end position="1579"/>
    </location>
</feature>
<sequence>MAEYTAGVAKVEIRPNLAGFSRRLRAELERITATYGVEILPDFDQFREQVKAELAEYAESLSITVDADTSKARRKINRITGKKNLTLNVDADTGAAESQLDATARNRKTEIEADADTTAAETQLDTAARNRESEINADADTGAAESQLDTTARDRKSEIEADADTSAASAKLAALVRRRVAEIVARTNITRAAAQLAGLAVRRTTEIAVRVSRAGLAAAQAQIASITAHARAASAAMAGLAARGIGLGVIGVAATGAVGPLAAMTQVLVTASGALATLPALAGAAAGALAALGIGVSGVGKAFSAMGKGAAAATTDTDKSMKAAQRQVENAERGIATAQRRVEDAHRGVADAARKVDDAHRGVADAARRVEDAERKVADAERSVVEAQKNSRKAQQDLNQARKDAARDLQDMKQQLQDAALNEEDAVLAVARAKQRLREAQEDPESSRLDIAEADLAYRKSLRSLDEMREKNNKLAHDTQAASDKGVEGSDKVVAAKEKVAEAAEKEADAQRGVEDAHRGVEDAQRGVEDAQRRVEDAYRGVEDAQRNLADAQDGVVQAQEQLVDALDNYAEAGEKAAGGTDDFADALANLSPNAQAFVLAIQALSAQWKELRLEVQDNLFAGLGESITDLATAQLPILRVGLAGIAAEINSGLRSTIAALASESSQVGLDRMLGNTAGMFANVNQAARPLTQALVDIGAAGSAYLPQLGQYLGEAGTRLADFLTQSTQNGQFDQWVQNGVEALKTLGHTLSNIGGIISGVFHAASAAGQASLGPLGQLLEMVNNFVNSMEGQQALTTFFGAMTDSLAALMPILSTALQTIGGTIMPAIAEFIQAAAPGIQVLVQGLADGLAAFAPAMAPIGEVIGQLGAALGPLVAVLGQGLADALIPVAQAFGQLLDALSPLLPVLGEAFTAVLVSVAQVLLQVAEALAPVITALVTQLTPIIEQLTPVFTQLAQVMGDALVQMIQQLAPLLPPLVEVFAQIVQAVVPLVSMMIEQLSPVLAMIMPVLVQVAQILGEAILNALNQLAPVFPTLVQAFGSLLEAVLPLIPMLLQLAVDVITPLIPAVIALVPAVVSIVEGFVSLLEAVAPLIPILAELLVECITPLIPMIISLVPAVVGIVDAFVSVVQAVVPVIAILDELIGILLQVLATVIGVVGDIVAKFITLGVDVVATVVEFGAGIVGGFADMIQQVIHAIVDFASDLIQKFNELWAGAANATSKGINSLMEWVRGIKDSILDAFHNAGSWLVQIGKDLIMGLWSGIKHMWHMLTGGDDNDGDDPGAGYGDGGVTHYANGGTRLSTQDAQIAPGGSYLVWAEDETQGEAFIPLAPSKRKRSTQILAQTANIMGFDVVEKTTRTKVTYDGTDVTPQAPRRFADGGITIQDLDEFAHEIEGQPYGQTQWGDGPGAVSAISRYAVGLDAWSDQFSLAMEAKALSNLGFNTGRGDFGDLQVGWFGTDPDGEEGHTALTVPSGVAVEMGGERGDGQYGGAAAGADDPQFTEHAYLPGAFFTEVEVPADKDLEEIVDQQQSDSATDADRIDAVVRTKSSDDAYDLGSSYDSNDDAPSYSLLGSRSSSRGADSDYDYVPRDYSDPSYGGGYTGDDLSDVTDVSANDLKDFRKSSRSNPDSYGTRSKKKKSNTPSTFSEILGKFAKDFVSGQVKDALGLVGISDDIPIVKAYSQWMDTRDKASDTRGKSTYSKARDVQNAEKIAADMLSQYPGIATDKIVGADLIGGLNPKAFALGGLVTGPGGSMDDAILSTLSNGEFVVREASARHLRPWLEQINAQPQLAREVAKASSFRPATAAQGRTVEVHYHVETNNIDEGLRRADMHSKQLVMAIEGA</sequence>
<feature type="transmembrane region" description="Helical" evidence="2">
    <location>
        <begin position="1064"/>
        <end position="1086"/>
    </location>
</feature>
<feature type="transmembrane region" description="Helical" evidence="2">
    <location>
        <begin position="1135"/>
        <end position="1157"/>
    </location>
</feature>
<accession>A0A8S5UJR1</accession>
<evidence type="ECO:0000313" key="3">
    <source>
        <dbReference type="EMBL" id="DAF94634.1"/>
    </source>
</evidence>
<evidence type="ECO:0000256" key="1">
    <source>
        <dbReference type="SAM" id="MobiDB-lite"/>
    </source>
</evidence>
<keyword evidence="2" id="KW-0472">Membrane</keyword>
<feature type="region of interest" description="Disordered" evidence="1">
    <location>
        <begin position="98"/>
        <end position="163"/>
    </location>
</feature>
<reference evidence="3" key="1">
    <citation type="journal article" date="2021" name="Proc. Natl. Acad. Sci. U.S.A.">
        <title>A Catalog of Tens of Thousands of Viruses from Human Metagenomes Reveals Hidden Associations with Chronic Diseases.</title>
        <authorList>
            <person name="Tisza M.J."/>
            <person name="Buck C.B."/>
        </authorList>
    </citation>
    <scope>NUCLEOTIDE SEQUENCE</scope>
    <source>
        <strain evidence="3">Ctvph17</strain>
    </source>
</reference>
<keyword evidence="2" id="KW-0812">Transmembrane</keyword>
<feature type="region of interest" description="Disordered" evidence="1">
    <location>
        <begin position="471"/>
        <end position="491"/>
    </location>
</feature>
<feature type="compositionally biased region" description="Low complexity" evidence="1">
    <location>
        <begin position="116"/>
        <end position="127"/>
    </location>
</feature>
<dbReference type="InterPro" id="IPR011989">
    <property type="entry name" value="ARM-like"/>
</dbReference>
<feature type="region of interest" description="Disordered" evidence="1">
    <location>
        <begin position="504"/>
        <end position="532"/>
    </location>
</feature>
<dbReference type="SUPFAM" id="SSF48371">
    <property type="entry name" value="ARM repeat"/>
    <property type="match status" value="1"/>
</dbReference>
<protein>
    <submittedName>
        <fullName evidence="3">Minor tail protein</fullName>
    </submittedName>
</protein>
<feature type="transmembrane region" description="Helical" evidence="2">
    <location>
        <begin position="1034"/>
        <end position="1058"/>
    </location>
</feature>
<proteinExistence type="predicted"/>
<feature type="region of interest" description="Disordered" evidence="1">
    <location>
        <begin position="382"/>
        <end position="404"/>
    </location>
</feature>
<feature type="transmembrane region" description="Helical" evidence="2">
    <location>
        <begin position="1002"/>
        <end position="1022"/>
    </location>
</feature>
<dbReference type="EMBL" id="BK016095">
    <property type="protein sequence ID" value="DAF94634.1"/>
    <property type="molecule type" value="Genomic_DNA"/>
</dbReference>
<dbReference type="Gene3D" id="1.25.10.10">
    <property type="entry name" value="Leucine-rich Repeat Variant"/>
    <property type="match status" value="1"/>
</dbReference>
<keyword evidence="2" id="KW-1133">Transmembrane helix</keyword>
<organism evidence="3">
    <name type="scientific">Siphoviridae sp. ctvph17</name>
    <dbReference type="NCBI Taxonomy" id="2825724"/>
    <lineage>
        <taxon>Viruses</taxon>
        <taxon>Duplodnaviria</taxon>
        <taxon>Heunggongvirae</taxon>
        <taxon>Uroviricota</taxon>
        <taxon>Caudoviricetes</taxon>
    </lineage>
</organism>
<evidence type="ECO:0000256" key="2">
    <source>
        <dbReference type="SAM" id="Phobius"/>
    </source>
</evidence>